<dbReference type="OrthoDB" id="2310150at2759"/>
<keyword evidence="3" id="KW-0560">Oxidoreductase</keyword>
<dbReference type="AlphaFoldDB" id="A0A0V0QH80"/>
<dbReference type="Gene3D" id="3.20.20.100">
    <property type="entry name" value="NADP-dependent oxidoreductase domain"/>
    <property type="match status" value="1"/>
</dbReference>
<feature type="domain" description="NADP-dependent oxidoreductase" evidence="4">
    <location>
        <begin position="19"/>
        <end position="322"/>
    </location>
</feature>
<dbReference type="Pfam" id="PF00248">
    <property type="entry name" value="Aldo_ket_red"/>
    <property type="match status" value="1"/>
</dbReference>
<dbReference type="SUPFAM" id="SSF51430">
    <property type="entry name" value="NAD(P)-linked oxidoreductase"/>
    <property type="match status" value="1"/>
</dbReference>
<dbReference type="GO" id="GO:0016491">
    <property type="term" value="F:oxidoreductase activity"/>
    <property type="evidence" value="ECO:0007669"/>
    <property type="project" value="UniProtKB-KW"/>
</dbReference>
<dbReference type="InterPro" id="IPR036812">
    <property type="entry name" value="NAD(P)_OxRdtase_dom_sf"/>
</dbReference>
<dbReference type="PANTHER" id="PTHR43150">
    <property type="entry name" value="HYPERKINETIC, ISOFORM M"/>
    <property type="match status" value="1"/>
</dbReference>
<evidence type="ECO:0000256" key="1">
    <source>
        <dbReference type="ARBA" id="ARBA00006515"/>
    </source>
</evidence>
<keyword evidence="2" id="KW-0521">NADP</keyword>
<dbReference type="Proteomes" id="UP000054937">
    <property type="component" value="Unassembled WGS sequence"/>
</dbReference>
<dbReference type="InParanoid" id="A0A0V0QH80"/>
<sequence length="343" mass="39301">MQPGMKYVQLGNTGLKVSRIAFGNWLNSNDKAAKDEMVLMVKKAWDLGINYFDTAEVYGDGEAERQFAVALKNLNVARDQYVLSTKVFWGPTRQTNPNDIGLSRKHIIEGLKNSLERLEHDYVDVVFAHRFDQETPLEETCRAFDWVIKQGLATYWGTSEWTAANIFEAFAICNKYNLIPPIADQCQYNMLERKNVDKEYGRLFDLYNYGTTVWSPLAGGLLTGKYNDGIPEDSRFKKEEKMFKDSIQKAQSLSETLKKLGEIAKKLDISQAQLALAWVIYNKDVSTAIVGASKVSQLEETLKAIQYVEKLTPEVIEEIEGVLQTRPEPYKNYRTWQDLPHRR</sequence>
<accession>A0A0V0QH80</accession>
<keyword evidence="6" id="KW-1185">Reference proteome</keyword>
<protein>
    <submittedName>
        <fullName evidence="5">NADP-dependent oxidoreductase domain</fullName>
    </submittedName>
</protein>
<comment type="similarity">
    <text evidence="1">Belongs to the shaker potassium channel beta subunit family.</text>
</comment>
<proteinExistence type="inferred from homology"/>
<evidence type="ECO:0000256" key="3">
    <source>
        <dbReference type="ARBA" id="ARBA00023002"/>
    </source>
</evidence>
<organism evidence="5 6">
    <name type="scientific">Pseudocohnilembus persalinus</name>
    <name type="common">Ciliate</name>
    <dbReference type="NCBI Taxonomy" id="266149"/>
    <lineage>
        <taxon>Eukaryota</taxon>
        <taxon>Sar</taxon>
        <taxon>Alveolata</taxon>
        <taxon>Ciliophora</taxon>
        <taxon>Intramacronucleata</taxon>
        <taxon>Oligohymenophorea</taxon>
        <taxon>Scuticociliatia</taxon>
        <taxon>Philasterida</taxon>
        <taxon>Pseudocohnilembidae</taxon>
        <taxon>Pseudocohnilembus</taxon>
    </lineage>
</organism>
<dbReference type="OMA" id="FEWEYES"/>
<dbReference type="PANTHER" id="PTHR43150:SF2">
    <property type="entry name" value="HYPERKINETIC, ISOFORM M"/>
    <property type="match status" value="1"/>
</dbReference>
<dbReference type="InterPro" id="IPR023210">
    <property type="entry name" value="NADP_OxRdtase_dom"/>
</dbReference>
<name>A0A0V0QH80_PSEPJ</name>
<evidence type="ECO:0000313" key="5">
    <source>
        <dbReference type="EMBL" id="KRX01532.1"/>
    </source>
</evidence>
<gene>
    <name evidence="5" type="ORF">PPERSA_01435</name>
</gene>
<reference evidence="5 6" key="1">
    <citation type="journal article" date="2015" name="Sci. Rep.">
        <title>Genome of the facultative scuticociliatosis pathogen Pseudocohnilembus persalinus provides insight into its virulence through horizontal gene transfer.</title>
        <authorList>
            <person name="Xiong J."/>
            <person name="Wang G."/>
            <person name="Cheng J."/>
            <person name="Tian M."/>
            <person name="Pan X."/>
            <person name="Warren A."/>
            <person name="Jiang C."/>
            <person name="Yuan D."/>
            <person name="Miao W."/>
        </authorList>
    </citation>
    <scope>NUCLEOTIDE SEQUENCE [LARGE SCALE GENOMIC DNA]</scope>
    <source>
        <strain evidence="5">36N120E</strain>
    </source>
</reference>
<evidence type="ECO:0000313" key="6">
    <source>
        <dbReference type="Proteomes" id="UP000054937"/>
    </source>
</evidence>
<dbReference type="PRINTS" id="PR01577">
    <property type="entry name" value="KCNABCHANNEL"/>
</dbReference>
<evidence type="ECO:0000256" key="2">
    <source>
        <dbReference type="ARBA" id="ARBA00022857"/>
    </source>
</evidence>
<comment type="caution">
    <text evidence="5">The sequence shown here is derived from an EMBL/GenBank/DDBJ whole genome shotgun (WGS) entry which is preliminary data.</text>
</comment>
<dbReference type="InterPro" id="IPR005399">
    <property type="entry name" value="K_chnl_volt-dep_bsu_KCNAB-rel"/>
</dbReference>
<dbReference type="EMBL" id="LDAU01000170">
    <property type="protein sequence ID" value="KRX01532.1"/>
    <property type="molecule type" value="Genomic_DNA"/>
</dbReference>
<evidence type="ECO:0000259" key="4">
    <source>
        <dbReference type="Pfam" id="PF00248"/>
    </source>
</evidence>